<organism evidence="1 2">
    <name type="scientific">Anoxybacterium hadale</name>
    <dbReference type="NCBI Taxonomy" id="3408580"/>
    <lineage>
        <taxon>Bacteria</taxon>
        <taxon>Bacillati</taxon>
        <taxon>Bacillota</taxon>
        <taxon>Clostridia</taxon>
        <taxon>Peptostreptococcales</taxon>
        <taxon>Anaerovoracaceae</taxon>
        <taxon>Anoxybacterium</taxon>
    </lineage>
</organism>
<keyword evidence="1" id="KW-0456">Lyase</keyword>
<evidence type="ECO:0000313" key="2">
    <source>
        <dbReference type="Proteomes" id="UP000594014"/>
    </source>
</evidence>
<protein>
    <submittedName>
        <fullName evidence="1">Argininosuccinate lyase</fullName>
        <ecNumber evidence="1">4.3.2.1</ecNumber>
    </submittedName>
</protein>
<accession>A0ACD1AH46</accession>
<dbReference type="Proteomes" id="UP000594014">
    <property type="component" value="Chromosome"/>
</dbReference>
<gene>
    <name evidence="1" type="primary">argH</name>
    <name evidence="1" type="ORF">FRZ06_20935</name>
</gene>
<dbReference type="EC" id="4.3.2.1" evidence="1"/>
<proteinExistence type="predicted"/>
<keyword evidence="2" id="KW-1185">Reference proteome</keyword>
<reference evidence="1" key="1">
    <citation type="submission" date="2019-08" db="EMBL/GenBank/DDBJ databases">
        <title>Genome sequence of Clostridiales bacterium MT110.</title>
        <authorList>
            <person name="Cao J."/>
        </authorList>
    </citation>
    <scope>NUCLEOTIDE SEQUENCE</scope>
    <source>
        <strain evidence="1">MT110</strain>
    </source>
</reference>
<name>A0ACD1AH46_9FIRM</name>
<evidence type="ECO:0000313" key="1">
    <source>
        <dbReference type="EMBL" id="QOX65638.1"/>
    </source>
</evidence>
<dbReference type="EMBL" id="CP042469">
    <property type="protein sequence ID" value="QOX65638.1"/>
    <property type="molecule type" value="Genomic_DNA"/>
</dbReference>
<sequence length="450" mass="50667">MKLWKGRFLKAENSLAEEFNASIETDRRLYKQDITGSIAHAKMLAKQGILSKDEALAIESSLLEILNDIEAGKIEFTIEQEDIHMNIESILTERIGAVGKKLHTARSRNDQVAVDIRLYLKEEITQITALLKDLNDTLTELAKAHQDTVMPGYTHLQRAQPVTLAFHLTAYREMFRRDIRRFGDCYEGTDSLPLGSGALAGTTYPTDRDYLAEELGFSKICINAMDAVSDRDFALEFLSCCSIAMMHLSRFCEELIIWSSAEFRFVEIDDAFSTGSSIMPQKKNPDMAELIRGKTGRVYGDLMTLLTIMKGLPLAYNKDMQEDKEPVFDAGDTLKDSLRIFTQMIATMKVNSHVMEQAAKSGFMNATDAADYLVGKGLAFRDCHEIIGRLVLYCIEQNKAIEELTLEELKGFSEKFEEDIFEKIDIRACISAKKSKGSTSFESVEQILSN</sequence>